<evidence type="ECO:0000259" key="8">
    <source>
        <dbReference type="Pfam" id="PF01029"/>
    </source>
</evidence>
<sequence>MNRHLTRTLAMQIIYEWDFRDRKNLKEIQNRSEEIFKKDLDIEYLRKLVNGTIKELDQVDKKILSVAPEFPIDQIAKIDKAILRIAIFEFENCQEVPPKVIINEAVEIAKMFGGENSYKFVNGALGAIYRSSSRFEQDTKIEPKKTNPKGKPAAKKKISEDRIKIKE</sequence>
<name>A0A554LI06_9BACT</name>
<dbReference type="GO" id="GO:0031564">
    <property type="term" value="P:transcription antitermination"/>
    <property type="evidence" value="ECO:0007669"/>
    <property type="project" value="UniProtKB-KW"/>
</dbReference>
<dbReference type="GO" id="GO:0006353">
    <property type="term" value="P:DNA-templated transcription termination"/>
    <property type="evidence" value="ECO:0007669"/>
    <property type="project" value="UniProtKB-UniRule"/>
</dbReference>
<dbReference type="EMBL" id="VMGK01000024">
    <property type="protein sequence ID" value="TSC92490.1"/>
    <property type="molecule type" value="Genomic_DNA"/>
</dbReference>
<dbReference type="NCBIfam" id="TIGR01951">
    <property type="entry name" value="nusB"/>
    <property type="match status" value="1"/>
</dbReference>
<comment type="similarity">
    <text evidence="1 6">Belongs to the NusB family.</text>
</comment>
<dbReference type="PANTHER" id="PTHR11078:SF3">
    <property type="entry name" value="ANTITERMINATION NUSB DOMAIN-CONTAINING PROTEIN"/>
    <property type="match status" value="1"/>
</dbReference>
<keyword evidence="4 6" id="KW-0805">Transcription regulation</keyword>
<protein>
    <recommendedName>
        <fullName evidence="6">Transcription antitermination protein NusB</fullName>
    </recommendedName>
    <alternativeName>
        <fullName evidence="6">Antitermination factor NusB</fullName>
    </alternativeName>
</protein>
<dbReference type="InterPro" id="IPR011605">
    <property type="entry name" value="NusB_fam"/>
</dbReference>
<reference evidence="9 10" key="1">
    <citation type="submission" date="2017-07" db="EMBL/GenBank/DDBJ databases">
        <title>Mechanisms for carbon and nitrogen cycling indicate functional differentiation within the Candidate Phyla Radiation.</title>
        <authorList>
            <person name="Danczak R.E."/>
            <person name="Johnston M.D."/>
            <person name="Kenah C."/>
            <person name="Slattery M."/>
            <person name="Wrighton K.C."/>
            <person name="Wilkins M.J."/>
        </authorList>
    </citation>
    <scope>NUCLEOTIDE SEQUENCE [LARGE SCALE GENOMIC DNA]</scope>
    <source>
        <strain evidence="9">Licking1014_7</strain>
    </source>
</reference>
<feature type="region of interest" description="Disordered" evidence="7">
    <location>
        <begin position="134"/>
        <end position="167"/>
    </location>
</feature>
<dbReference type="Pfam" id="PF01029">
    <property type="entry name" value="NusB"/>
    <property type="match status" value="1"/>
</dbReference>
<feature type="compositionally biased region" description="Basic and acidic residues" evidence="7">
    <location>
        <begin position="157"/>
        <end position="167"/>
    </location>
</feature>
<dbReference type="SUPFAM" id="SSF48013">
    <property type="entry name" value="NusB-like"/>
    <property type="match status" value="1"/>
</dbReference>
<dbReference type="GO" id="GO:0003723">
    <property type="term" value="F:RNA binding"/>
    <property type="evidence" value="ECO:0007669"/>
    <property type="project" value="UniProtKB-UniRule"/>
</dbReference>
<accession>A0A554LI06</accession>
<organism evidence="9 10">
    <name type="scientific">Candidatus Berkelbacteria bacterium Licking1014_7</name>
    <dbReference type="NCBI Taxonomy" id="2017147"/>
    <lineage>
        <taxon>Bacteria</taxon>
        <taxon>Candidatus Berkelbacteria</taxon>
    </lineage>
</organism>
<dbReference type="AlphaFoldDB" id="A0A554LI06"/>
<comment type="function">
    <text evidence="6">Involved in transcription antitermination. Required for transcription of ribosomal RNA (rRNA) genes. Binds specifically to the boxA antiterminator sequence of the ribosomal RNA (rrn) operons.</text>
</comment>
<evidence type="ECO:0000313" key="10">
    <source>
        <dbReference type="Proteomes" id="UP000315689"/>
    </source>
</evidence>
<feature type="compositionally biased region" description="Basic residues" evidence="7">
    <location>
        <begin position="146"/>
        <end position="156"/>
    </location>
</feature>
<dbReference type="PANTHER" id="PTHR11078">
    <property type="entry name" value="N UTILIZATION SUBSTANCE PROTEIN B-RELATED"/>
    <property type="match status" value="1"/>
</dbReference>
<dbReference type="InterPro" id="IPR035926">
    <property type="entry name" value="NusB-like_sf"/>
</dbReference>
<dbReference type="Proteomes" id="UP000315689">
    <property type="component" value="Unassembled WGS sequence"/>
</dbReference>
<evidence type="ECO:0000256" key="4">
    <source>
        <dbReference type="ARBA" id="ARBA00023015"/>
    </source>
</evidence>
<evidence type="ECO:0000256" key="1">
    <source>
        <dbReference type="ARBA" id="ARBA00005952"/>
    </source>
</evidence>
<keyword evidence="2 6" id="KW-0889">Transcription antitermination</keyword>
<evidence type="ECO:0000313" key="9">
    <source>
        <dbReference type="EMBL" id="TSC92490.1"/>
    </source>
</evidence>
<evidence type="ECO:0000256" key="2">
    <source>
        <dbReference type="ARBA" id="ARBA00022814"/>
    </source>
</evidence>
<dbReference type="Gene3D" id="1.10.940.10">
    <property type="entry name" value="NusB-like"/>
    <property type="match status" value="1"/>
</dbReference>
<gene>
    <name evidence="6" type="primary">nusB</name>
    <name evidence="9" type="ORF">CEN89_669</name>
</gene>
<evidence type="ECO:0000256" key="7">
    <source>
        <dbReference type="SAM" id="MobiDB-lite"/>
    </source>
</evidence>
<feature type="domain" description="NusB/RsmB/TIM44" evidence="8">
    <location>
        <begin position="6"/>
        <end position="130"/>
    </location>
</feature>
<feature type="compositionally biased region" description="Basic and acidic residues" evidence="7">
    <location>
        <begin position="134"/>
        <end position="145"/>
    </location>
</feature>
<keyword evidence="5 6" id="KW-0804">Transcription</keyword>
<evidence type="ECO:0000256" key="6">
    <source>
        <dbReference type="HAMAP-Rule" id="MF_00073"/>
    </source>
</evidence>
<comment type="caution">
    <text evidence="9">The sequence shown here is derived from an EMBL/GenBank/DDBJ whole genome shotgun (WGS) entry which is preliminary data.</text>
</comment>
<evidence type="ECO:0000256" key="5">
    <source>
        <dbReference type="ARBA" id="ARBA00023163"/>
    </source>
</evidence>
<proteinExistence type="inferred from homology"/>
<dbReference type="HAMAP" id="MF_00073">
    <property type="entry name" value="NusB"/>
    <property type="match status" value="1"/>
</dbReference>
<dbReference type="InterPro" id="IPR006027">
    <property type="entry name" value="NusB_RsmB_TIM44"/>
</dbReference>
<dbReference type="GO" id="GO:0005829">
    <property type="term" value="C:cytosol"/>
    <property type="evidence" value="ECO:0007669"/>
    <property type="project" value="TreeGrafter"/>
</dbReference>
<evidence type="ECO:0000256" key="3">
    <source>
        <dbReference type="ARBA" id="ARBA00022884"/>
    </source>
</evidence>
<keyword evidence="3 6" id="KW-0694">RNA-binding</keyword>